<dbReference type="RefSeq" id="WP_093390221.1">
    <property type="nucleotide sequence ID" value="NZ_FOTW01000026.1"/>
</dbReference>
<proteinExistence type="predicted"/>
<feature type="compositionally biased region" description="Polar residues" evidence="1">
    <location>
        <begin position="1"/>
        <end position="14"/>
    </location>
</feature>
<name>A0A1I4SI11_9BURK</name>
<gene>
    <name evidence="2" type="ORF">SAMN02982985_04790</name>
</gene>
<evidence type="ECO:0000313" key="2">
    <source>
        <dbReference type="EMBL" id="SFM64105.1"/>
    </source>
</evidence>
<dbReference type="AlphaFoldDB" id="A0A1I4SI11"/>
<evidence type="ECO:0000256" key="1">
    <source>
        <dbReference type="SAM" id="MobiDB-lite"/>
    </source>
</evidence>
<keyword evidence="3" id="KW-1185">Reference proteome</keyword>
<reference evidence="2 3" key="1">
    <citation type="submission" date="2016-10" db="EMBL/GenBank/DDBJ databases">
        <authorList>
            <person name="de Groot N.N."/>
        </authorList>
    </citation>
    <scope>NUCLEOTIDE SEQUENCE [LARGE SCALE GENOMIC DNA]</scope>
    <source>
        <strain evidence="2 3">ATCC 43154</strain>
    </source>
</reference>
<dbReference type="Proteomes" id="UP000199470">
    <property type="component" value="Unassembled WGS sequence"/>
</dbReference>
<accession>A0A1I4SI11</accession>
<dbReference type="STRING" id="758825.SAMN02982985_04790"/>
<feature type="region of interest" description="Disordered" evidence="1">
    <location>
        <begin position="1"/>
        <end position="37"/>
    </location>
</feature>
<evidence type="ECO:0000313" key="3">
    <source>
        <dbReference type="Proteomes" id="UP000199470"/>
    </source>
</evidence>
<protein>
    <submittedName>
        <fullName evidence="2">Uncharacterized protein</fullName>
    </submittedName>
</protein>
<sequence>MNSYNPQIRAQQLAAQREATDAAAHHLPGAAPAAGPAIEPKGVLKFQDTALDHAAELRGAMAQTRLHQSSVMDGKISRRLQWLGK</sequence>
<feature type="compositionally biased region" description="Low complexity" evidence="1">
    <location>
        <begin position="25"/>
        <end position="37"/>
    </location>
</feature>
<dbReference type="EMBL" id="FOTW01000026">
    <property type="protein sequence ID" value="SFM64105.1"/>
    <property type="molecule type" value="Genomic_DNA"/>
</dbReference>
<organism evidence="2 3">
    <name type="scientific">Rugamonas rubra</name>
    <dbReference type="NCBI Taxonomy" id="758825"/>
    <lineage>
        <taxon>Bacteria</taxon>
        <taxon>Pseudomonadati</taxon>
        <taxon>Pseudomonadota</taxon>
        <taxon>Betaproteobacteria</taxon>
        <taxon>Burkholderiales</taxon>
        <taxon>Oxalobacteraceae</taxon>
        <taxon>Telluria group</taxon>
        <taxon>Rugamonas</taxon>
    </lineage>
</organism>